<sequence>MKFHVCGGLDAPDWILANIVTLSTLPAVKVKLIVEQILQRILEGEFNYDNVMKLTGDSTLGESDVKACIAVLHFFIASSAKFDVEESTLARELQQLGLPKEQSDAVARPYWENKEALQSKFLQQSLQLPAILVGAWQAEIGESKKVIMRLTTSNKDSEKVKEGGNKDLLVTLTAEKFQTLLHELKTARALMDEYT</sequence>
<name>A0ABP0U9X3_9BRYO</name>
<accession>A0ABP0U9X3</accession>
<keyword evidence="3" id="KW-1185">Reference proteome</keyword>
<dbReference type="EMBL" id="OZ019894">
    <property type="protein sequence ID" value="CAK9215946.1"/>
    <property type="molecule type" value="Genomic_DNA"/>
</dbReference>
<dbReference type="PANTHER" id="PTHR16231">
    <property type="entry name" value="COMM DOMAIN-CONTAINING PROTEIN 4-8 FAMILY MEMBER"/>
    <property type="match status" value="1"/>
</dbReference>
<dbReference type="Pfam" id="PF21672">
    <property type="entry name" value="COMM_HN"/>
    <property type="match status" value="1"/>
</dbReference>
<dbReference type="InterPro" id="IPR017920">
    <property type="entry name" value="COMM"/>
</dbReference>
<proteinExistence type="predicted"/>
<feature type="domain" description="COMM" evidence="1">
    <location>
        <begin position="145"/>
        <end position="187"/>
    </location>
</feature>
<dbReference type="Pfam" id="PF07258">
    <property type="entry name" value="COMM_domain"/>
    <property type="match status" value="1"/>
</dbReference>
<gene>
    <name evidence="2" type="ORF">CSSPTR1EN2_LOCUS13095</name>
</gene>
<protein>
    <recommendedName>
        <fullName evidence="1">COMM domain-containing protein</fullName>
    </recommendedName>
</protein>
<dbReference type="PANTHER" id="PTHR16231:SF4">
    <property type="entry name" value="COMM DOMAIN-CONTAINING PROTEIN 4"/>
    <property type="match status" value="1"/>
</dbReference>
<organism evidence="2 3">
    <name type="scientific">Sphagnum troendelagicum</name>
    <dbReference type="NCBI Taxonomy" id="128251"/>
    <lineage>
        <taxon>Eukaryota</taxon>
        <taxon>Viridiplantae</taxon>
        <taxon>Streptophyta</taxon>
        <taxon>Embryophyta</taxon>
        <taxon>Bryophyta</taxon>
        <taxon>Sphagnophytina</taxon>
        <taxon>Sphagnopsida</taxon>
        <taxon>Sphagnales</taxon>
        <taxon>Sphagnaceae</taxon>
        <taxon>Sphagnum</taxon>
    </lineage>
</organism>
<dbReference type="InterPro" id="IPR047155">
    <property type="entry name" value="COMMD4/6/7/8"/>
</dbReference>
<evidence type="ECO:0000313" key="2">
    <source>
        <dbReference type="EMBL" id="CAK9215946.1"/>
    </source>
</evidence>
<reference evidence="2" key="1">
    <citation type="submission" date="2024-02" db="EMBL/GenBank/DDBJ databases">
        <authorList>
            <consortium name="ELIXIR-Norway"/>
            <consortium name="Elixir Norway"/>
        </authorList>
    </citation>
    <scope>NUCLEOTIDE SEQUENCE</scope>
</reference>
<evidence type="ECO:0000259" key="1">
    <source>
        <dbReference type="Pfam" id="PF07258"/>
    </source>
</evidence>
<evidence type="ECO:0000313" key="3">
    <source>
        <dbReference type="Proteomes" id="UP001497512"/>
    </source>
</evidence>
<dbReference type="Proteomes" id="UP001497512">
    <property type="component" value="Chromosome 2"/>
</dbReference>